<sequence length="376" mass="41991">MLDPTALAFGRENTFNIEDTFGTVNLILPLLFILVMIGDILYVAYRCCVLLVLHHHFKGDRGGFQYKILIAAFPASFAAFLIIRSSTHWLNNWCVVASPVAFLIRFVIYSSLIAYLSMALVPILSRQMVMRRGATAIVRRNLIPVLIFVVVLSPGALWTVIIAALGMGATMNGVCTIYYPIVDPIFNLSIAVWIEAFMEAWMLGVLLVATLRLHLSTLPLRYRREVVSLLALGTMNLIIDIIMRFGISTKLIVFLTPGLLSGFFRSAVSLSVPTLYISCMTVFVAHSLELENAMAVRLSPLSPLFPLYALGLKKLSPAKEARLQRIMMRDRSRVIKAPLLVRLTDSCMCGLPTFRSRRRARNESVYAMSANEPQDV</sequence>
<feature type="transmembrane region" description="Helical" evidence="1">
    <location>
        <begin position="226"/>
        <end position="247"/>
    </location>
</feature>
<dbReference type="EMBL" id="JAHDYR010000012">
    <property type="protein sequence ID" value="KAG9395037.1"/>
    <property type="molecule type" value="Genomic_DNA"/>
</dbReference>
<feature type="transmembrane region" description="Helical" evidence="1">
    <location>
        <begin position="103"/>
        <end position="124"/>
    </location>
</feature>
<keyword evidence="1" id="KW-0812">Transmembrane</keyword>
<proteinExistence type="predicted"/>
<evidence type="ECO:0000313" key="2">
    <source>
        <dbReference type="EMBL" id="KAG9395037.1"/>
    </source>
</evidence>
<feature type="transmembrane region" description="Helical" evidence="1">
    <location>
        <begin position="190"/>
        <end position="214"/>
    </location>
</feature>
<dbReference type="AlphaFoldDB" id="A0A8J6BD77"/>
<comment type="caution">
    <text evidence="2">The sequence shown here is derived from an EMBL/GenBank/DDBJ whole genome shotgun (WGS) entry which is preliminary data.</text>
</comment>
<name>A0A8J6BD77_9EUKA</name>
<reference evidence="2" key="1">
    <citation type="submission" date="2021-05" db="EMBL/GenBank/DDBJ databases">
        <title>A free-living protist that lacks canonical eukaryotic 1 DNA replication and segregation systems.</title>
        <authorList>
            <person name="Salas-Leiva D.E."/>
            <person name="Tromer E.C."/>
            <person name="Curtis B.A."/>
            <person name="Jerlstrom-Hultqvist J."/>
            <person name="Kolisko M."/>
            <person name="Yi Z."/>
            <person name="Salas-Leiva J.S."/>
            <person name="Gallot-Lavallee L."/>
            <person name="Kops G.J.P.L."/>
            <person name="Archibald J.M."/>
            <person name="Simpson A.G.B."/>
            <person name="Roger A.J."/>
        </authorList>
    </citation>
    <scope>NUCLEOTIDE SEQUENCE</scope>
    <source>
        <strain evidence="2">BICM</strain>
    </source>
</reference>
<evidence type="ECO:0000313" key="3">
    <source>
        <dbReference type="Proteomes" id="UP000717585"/>
    </source>
</evidence>
<feature type="transmembrane region" description="Helical" evidence="1">
    <location>
        <begin position="267"/>
        <end position="288"/>
    </location>
</feature>
<feature type="transmembrane region" description="Helical" evidence="1">
    <location>
        <begin position="26"/>
        <end position="52"/>
    </location>
</feature>
<feature type="transmembrane region" description="Helical" evidence="1">
    <location>
        <begin position="145"/>
        <end position="170"/>
    </location>
</feature>
<feature type="transmembrane region" description="Helical" evidence="1">
    <location>
        <begin position="64"/>
        <end position="83"/>
    </location>
</feature>
<keyword evidence="3" id="KW-1185">Reference proteome</keyword>
<keyword evidence="1" id="KW-1133">Transmembrane helix</keyword>
<organism evidence="2 3">
    <name type="scientific">Carpediemonas membranifera</name>
    <dbReference type="NCBI Taxonomy" id="201153"/>
    <lineage>
        <taxon>Eukaryota</taxon>
        <taxon>Metamonada</taxon>
        <taxon>Carpediemonas-like organisms</taxon>
        <taxon>Carpediemonas</taxon>
    </lineage>
</organism>
<evidence type="ECO:0000256" key="1">
    <source>
        <dbReference type="SAM" id="Phobius"/>
    </source>
</evidence>
<dbReference type="Proteomes" id="UP000717585">
    <property type="component" value="Unassembled WGS sequence"/>
</dbReference>
<protein>
    <submittedName>
        <fullName evidence="2">Uncharacterized protein</fullName>
    </submittedName>
</protein>
<gene>
    <name evidence="2" type="ORF">J8273_0249</name>
</gene>
<accession>A0A8J6BD77</accession>
<keyword evidence="1" id="KW-0472">Membrane</keyword>